<organism evidence="6">
    <name type="scientific">hydrothermal vent metagenome</name>
    <dbReference type="NCBI Taxonomy" id="652676"/>
    <lineage>
        <taxon>unclassified sequences</taxon>
        <taxon>metagenomes</taxon>
        <taxon>ecological metagenomes</taxon>
    </lineage>
</organism>
<dbReference type="AlphaFoldDB" id="A0A3B1AGM8"/>
<keyword evidence="2" id="KW-0808">Transferase</keyword>
<dbReference type="SMART" id="SM00827">
    <property type="entry name" value="PKS_AT"/>
    <property type="match status" value="1"/>
</dbReference>
<reference evidence="6" key="1">
    <citation type="submission" date="2018-06" db="EMBL/GenBank/DDBJ databases">
        <authorList>
            <person name="Zhirakovskaya E."/>
        </authorList>
    </citation>
    <scope>NUCLEOTIDE SEQUENCE</scope>
</reference>
<dbReference type="InterPro" id="IPR001227">
    <property type="entry name" value="Ac_transferase_dom_sf"/>
</dbReference>
<dbReference type="PANTHER" id="PTHR42681">
    <property type="entry name" value="MALONYL-COA-ACYL CARRIER PROTEIN TRANSACYLASE, MITOCHONDRIAL"/>
    <property type="match status" value="1"/>
</dbReference>
<dbReference type="PANTHER" id="PTHR42681:SF1">
    <property type="entry name" value="MALONYL-COA-ACYL CARRIER PROTEIN TRANSACYLASE, MITOCHONDRIAL"/>
    <property type="match status" value="1"/>
</dbReference>
<evidence type="ECO:0000313" key="6">
    <source>
        <dbReference type="EMBL" id="VAX05069.1"/>
    </source>
</evidence>
<dbReference type="GO" id="GO:0005829">
    <property type="term" value="C:cytosol"/>
    <property type="evidence" value="ECO:0007669"/>
    <property type="project" value="TreeGrafter"/>
</dbReference>
<accession>A0A3B1AGM8</accession>
<dbReference type="InterPro" id="IPR016035">
    <property type="entry name" value="Acyl_Trfase/lysoPLipase"/>
</dbReference>
<feature type="domain" description="Malonyl-CoA:ACP transacylase (MAT)" evidence="5">
    <location>
        <begin position="1"/>
        <end position="178"/>
    </location>
</feature>
<evidence type="ECO:0000256" key="3">
    <source>
        <dbReference type="ARBA" id="ARBA00023315"/>
    </source>
</evidence>
<evidence type="ECO:0000259" key="5">
    <source>
        <dbReference type="SMART" id="SM00827"/>
    </source>
</evidence>
<evidence type="ECO:0000256" key="4">
    <source>
        <dbReference type="ARBA" id="ARBA00048462"/>
    </source>
</evidence>
<sequence>TVDVANYNLHDQTVISGLEEDIARAQSIFSEGNIKFIPLNANGAFHSHYMKPAATEFKKYIHQFTFSPLAIDVISNVQAQPYTQEEIKENLVDQITHSVKWSESIRHMMKLGVTEFKELGAGHVLTTLIEKIQAHTRTVDKNINTVVDVDSTEVNLSSDNKPAIEDAKKIVTAWNNDWPVGTSVSCKNHGEILKTRTQAILLFDRKATIYMQGYKGYFDLADVQPVSEKKMSVDS</sequence>
<name>A0A3B1AGM8_9ZZZZ</name>
<comment type="catalytic activity">
    <reaction evidence="4">
        <text>holo-[ACP] + malonyl-CoA = malonyl-[ACP] + CoA</text>
        <dbReference type="Rhea" id="RHEA:41792"/>
        <dbReference type="Rhea" id="RHEA-COMP:9623"/>
        <dbReference type="Rhea" id="RHEA-COMP:9685"/>
        <dbReference type="ChEBI" id="CHEBI:57287"/>
        <dbReference type="ChEBI" id="CHEBI:57384"/>
        <dbReference type="ChEBI" id="CHEBI:64479"/>
        <dbReference type="ChEBI" id="CHEBI:78449"/>
        <dbReference type="EC" id="2.3.1.39"/>
    </reaction>
</comment>
<dbReference type="EC" id="2.3.1.39" evidence="1"/>
<dbReference type="GO" id="GO:0006633">
    <property type="term" value="P:fatty acid biosynthetic process"/>
    <property type="evidence" value="ECO:0007669"/>
    <property type="project" value="TreeGrafter"/>
</dbReference>
<gene>
    <name evidence="6" type="ORF">MNBD_GAMMA19-89</name>
</gene>
<dbReference type="InterPro" id="IPR050858">
    <property type="entry name" value="Mal-CoA-ACP_Trans/PKS_FabD"/>
</dbReference>
<dbReference type="EMBL" id="UOFV01000513">
    <property type="protein sequence ID" value="VAX05069.1"/>
    <property type="molecule type" value="Genomic_DNA"/>
</dbReference>
<dbReference type="SUPFAM" id="SSF52151">
    <property type="entry name" value="FabD/lysophospholipase-like"/>
    <property type="match status" value="1"/>
</dbReference>
<evidence type="ECO:0000256" key="1">
    <source>
        <dbReference type="ARBA" id="ARBA00013258"/>
    </source>
</evidence>
<protein>
    <recommendedName>
        <fullName evidence="1">[acyl-carrier-protein] S-malonyltransferase</fullName>
        <ecNumber evidence="1">2.3.1.39</ecNumber>
    </recommendedName>
</protein>
<proteinExistence type="predicted"/>
<keyword evidence="3" id="KW-0012">Acyltransferase</keyword>
<feature type="non-terminal residue" evidence="6">
    <location>
        <position position="1"/>
    </location>
</feature>
<dbReference type="GO" id="GO:0004314">
    <property type="term" value="F:[acyl-carrier-protein] S-malonyltransferase activity"/>
    <property type="evidence" value="ECO:0007669"/>
    <property type="project" value="UniProtKB-EC"/>
</dbReference>
<dbReference type="InterPro" id="IPR014043">
    <property type="entry name" value="Acyl_transferase_dom"/>
</dbReference>
<dbReference type="Gene3D" id="3.40.366.10">
    <property type="entry name" value="Malonyl-Coenzyme A Acyl Carrier Protein, domain 2"/>
    <property type="match status" value="1"/>
</dbReference>
<evidence type="ECO:0000256" key="2">
    <source>
        <dbReference type="ARBA" id="ARBA00022679"/>
    </source>
</evidence>